<reference evidence="2 3" key="1">
    <citation type="journal article" date="2016" name="Nat. Commun.">
        <title>Thousands of microbial genomes shed light on interconnected biogeochemical processes in an aquifer system.</title>
        <authorList>
            <person name="Anantharaman K."/>
            <person name="Brown C.T."/>
            <person name="Hug L.A."/>
            <person name="Sharon I."/>
            <person name="Castelle C.J."/>
            <person name="Probst A.J."/>
            <person name="Thomas B.C."/>
            <person name="Singh A."/>
            <person name="Wilkins M.J."/>
            <person name="Karaoz U."/>
            <person name="Brodie E.L."/>
            <person name="Williams K.H."/>
            <person name="Hubbard S.S."/>
            <person name="Banfield J.F."/>
        </authorList>
    </citation>
    <scope>NUCLEOTIDE SEQUENCE [LARGE SCALE GENOMIC DNA]</scope>
</reference>
<evidence type="ECO:0000256" key="1">
    <source>
        <dbReference type="SAM" id="Phobius"/>
    </source>
</evidence>
<dbReference type="AlphaFoldDB" id="A0A1F5SMF2"/>
<name>A0A1F5SMF2_9BACT</name>
<organism evidence="2 3">
    <name type="scientific">Candidatus Falkowbacteria bacterium RIFOXYA2_FULL_47_19</name>
    <dbReference type="NCBI Taxonomy" id="1797994"/>
    <lineage>
        <taxon>Bacteria</taxon>
        <taxon>Candidatus Falkowiibacteriota</taxon>
    </lineage>
</organism>
<evidence type="ECO:0000313" key="3">
    <source>
        <dbReference type="Proteomes" id="UP000178367"/>
    </source>
</evidence>
<keyword evidence="1" id="KW-0472">Membrane</keyword>
<protein>
    <submittedName>
        <fullName evidence="2">Uncharacterized protein</fullName>
    </submittedName>
</protein>
<feature type="transmembrane region" description="Helical" evidence="1">
    <location>
        <begin position="71"/>
        <end position="104"/>
    </location>
</feature>
<keyword evidence="1" id="KW-0812">Transmembrane</keyword>
<feature type="transmembrane region" description="Helical" evidence="1">
    <location>
        <begin position="39"/>
        <end position="59"/>
    </location>
</feature>
<proteinExistence type="predicted"/>
<comment type="caution">
    <text evidence="2">The sequence shown here is derived from an EMBL/GenBank/DDBJ whole genome shotgun (WGS) entry which is preliminary data.</text>
</comment>
<dbReference type="Proteomes" id="UP000178367">
    <property type="component" value="Unassembled WGS sequence"/>
</dbReference>
<sequence>MEKIKKEIISYIVYYFVIFFVAPFIALGSGWIVKDFGWFLIYSLFIFPTTFLFCLWLYRKNFKNKTVAYKKFLFVIWGVFLLTYIISALYIYILIGSIIGSVIFF</sequence>
<gene>
    <name evidence="2" type="ORF">A2227_04630</name>
</gene>
<accession>A0A1F5SMF2</accession>
<feature type="transmembrane region" description="Helical" evidence="1">
    <location>
        <begin position="12"/>
        <end position="33"/>
    </location>
</feature>
<dbReference type="EMBL" id="MFGB01000005">
    <property type="protein sequence ID" value="OGF27872.1"/>
    <property type="molecule type" value="Genomic_DNA"/>
</dbReference>
<evidence type="ECO:0000313" key="2">
    <source>
        <dbReference type="EMBL" id="OGF27872.1"/>
    </source>
</evidence>
<keyword evidence="1" id="KW-1133">Transmembrane helix</keyword>